<dbReference type="InterPro" id="IPR018490">
    <property type="entry name" value="cNMP-bd_dom_sf"/>
</dbReference>
<name>A0A1M4TNM1_9FIRM</name>
<evidence type="ECO:0000259" key="1">
    <source>
        <dbReference type="PROSITE" id="PS50042"/>
    </source>
</evidence>
<dbReference type="RefSeq" id="WP_072973309.1">
    <property type="nucleotide sequence ID" value="NZ_FQTY01000002.1"/>
</dbReference>
<dbReference type="GO" id="GO:0016301">
    <property type="term" value="F:kinase activity"/>
    <property type="evidence" value="ECO:0007669"/>
    <property type="project" value="UniProtKB-KW"/>
</dbReference>
<evidence type="ECO:0000313" key="3">
    <source>
        <dbReference type="Proteomes" id="UP000184114"/>
    </source>
</evidence>
<sequence length="213" mass="24382">MLNNCVLFKGLEPAYIQQLLDCVQSATKIYGCGELIWTPFESNSKIGIILKGKVTVYANLYCGNEIIINQLCNNDIIGLSCPWSGNKVFPAFIKTNCECTILFLTQQSLLKLFELDCTIFNNFMVYISSRLRYLISKIELLAISNTKERLLCFICQQIKHKEDRIKLNKSKLINQLSISHASLYRALNQLENEQYIKKHSDGSISLKLDLNNR</sequence>
<dbReference type="InterPro" id="IPR000595">
    <property type="entry name" value="cNMP-bd_dom"/>
</dbReference>
<reference evidence="3" key="1">
    <citation type="submission" date="2016-11" db="EMBL/GenBank/DDBJ databases">
        <authorList>
            <person name="Varghese N."/>
            <person name="Submissions S."/>
        </authorList>
    </citation>
    <scope>NUCLEOTIDE SEQUENCE [LARGE SCALE GENOMIC DNA]</scope>
    <source>
        <strain evidence="3">DSM 18095</strain>
    </source>
</reference>
<keyword evidence="2" id="KW-0418">Kinase</keyword>
<dbReference type="CDD" id="cd00038">
    <property type="entry name" value="CAP_ED"/>
    <property type="match status" value="1"/>
</dbReference>
<proteinExistence type="predicted"/>
<dbReference type="InterPro" id="IPR014710">
    <property type="entry name" value="RmlC-like_jellyroll"/>
</dbReference>
<dbReference type="EMBL" id="FQTY01000002">
    <property type="protein sequence ID" value="SHE46090.1"/>
    <property type="molecule type" value="Genomic_DNA"/>
</dbReference>
<dbReference type="Gene3D" id="2.60.120.10">
    <property type="entry name" value="Jelly Rolls"/>
    <property type="match status" value="1"/>
</dbReference>
<organism evidence="2 3">
    <name type="scientific">Tissierella praeacuta DSM 18095</name>
    <dbReference type="NCBI Taxonomy" id="1123404"/>
    <lineage>
        <taxon>Bacteria</taxon>
        <taxon>Bacillati</taxon>
        <taxon>Bacillota</taxon>
        <taxon>Tissierellia</taxon>
        <taxon>Tissierellales</taxon>
        <taxon>Tissierellaceae</taxon>
        <taxon>Tissierella</taxon>
    </lineage>
</organism>
<accession>A0A1M4TNM1</accession>
<dbReference type="STRING" id="1123404.SAMN02745784_00774"/>
<gene>
    <name evidence="2" type="ORF">SAMN02745784_00774</name>
</gene>
<dbReference type="Pfam" id="PF00027">
    <property type="entry name" value="cNMP_binding"/>
    <property type="match status" value="1"/>
</dbReference>
<dbReference type="PROSITE" id="PS50042">
    <property type="entry name" value="CNMP_BINDING_3"/>
    <property type="match status" value="1"/>
</dbReference>
<keyword evidence="3" id="KW-1185">Reference proteome</keyword>
<evidence type="ECO:0000313" key="2">
    <source>
        <dbReference type="EMBL" id="SHE46090.1"/>
    </source>
</evidence>
<feature type="domain" description="Cyclic nucleotide-binding" evidence="1">
    <location>
        <begin position="7"/>
        <end position="113"/>
    </location>
</feature>
<keyword evidence="2" id="KW-0808">Transferase</keyword>
<dbReference type="SUPFAM" id="SSF51206">
    <property type="entry name" value="cAMP-binding domain-like"/>
    <property type="match status" value="1"/>
</dbReference>
<protein>
    <submittedName>
        <fullName evidence="2">cAMP-binding domain of CRP or a regulatory subunit of cAMP-dependent protein kinases</fullName>
    </submittedName>
</protein>
<dbReference type="AlphaFoldDB" id="A0A1M4TNM1"/>
<dbReference type="Proteomes" id="UP000184114">
    <property type="component" value="Unassembled WGS sequence"/>
</dbReference>
<dbReference type="GeneID" id="90996384"/>